<dbReference type="AlphaFoldDB" id="A0A183JXF5"/>
<evidence type="ECO:0000256" key="1">
    <source>
        <dbReference type="SAM" id="Phobius"/>
    </source>
</evidence>
<feature type="transmembrane region" description="Helical" evidence="1">
    <location>
        <begin position="83"/>
        <end position="100"/>
    </location>
</feature>
<keyword evidence="1" id="KW-0812">Transmembrane</keyword>
<organism evidence="2">
    <name type="scientific">Schistosoma curassoni</name>
    <dbReference type="NCBI Taxonomy" id="6186"/>
    <lineage>
        <taxon>Eukaryota</taxon>
        <taxon>Metazoa</taxon>
        <taxon>Spiralia</taxon>
        <taxon>Lophotrochozoa</taxon>
        <taxon>Platyhelminthes</taxon>
        <taxon>Trematoda</taxon>
        <taxon>Digenea</taxon>
        <taxon>Strigeidida</taxon>
        <taxon>Schistosomatoidea</taxon>
        <taxon>Schistosomatidae</taxon>
        <taxon>Schistosoma</taxon>
    </lineage>
</organism>
<feature type="transmembrane region" description="Helical" evidence="1">
    <location>
        <begin position="42"/>
        <end position="62"/>
    </location>
</feature>
<sequence>SIQVDHKIKKVKLTSTSLVTAVCRISSTLALFTLEPPGTRTILFAILIYSALACISSGVAIHTKRKTSELPNVAYDHFRKERIHFTAAIPLFAIRIWPMYVS</sequence>
<keyword evidence="1" id="KW-1133">Transmembrane helix</keyword>
<proteinExistence type="predicted"/>
<reference evidence="2" key="1">
    <citation type="submission" date="2016-06" db="UniProtKB">
        <authorList>
            <consortium name="WormBaseParasite"/>
        </authorList>
    </citation>
    <scope>IDENTIFICATION</scope>
</reference>
<dbReference type="WBParaSite" id="SCUD_0000740201-mRNA-1">
    <property type="protein sequence ID" value="SCUD_0000740201-mRNA-1"/>
    <property type="gene ID" value="SCUD_0000740201"/>
</dbReference>
<protein>
    <submittedName>
        <fullName evidence="2">TPT domain-containing protein</fullName>
    </submittedName>
</protein>
<accession>A0A183JXF5</accession>
<evidence type="ECO:0000313" key="2">
    <source>
        <dbReference type="WBParaSite" id="SCUD_0000740201-mRNA-1"/>
    </source>
</evidence>
<keyword evidence="1" id="KW-0472">Membrane</keyword>
<name>A0A183JXF5_9TREM</name>